<keyword evidence="2" id="KW-1185">Reference proteome</keyword>
<dbReference type="Proteomes" id="UP000786811">
    <property type="component" value="Unassembled WGS sequence"/>
</dbReference>
<evidence type="ECO:0000313" key="1">
    <source>
        <dbReference type="EMBL" id="CAG5109300.1"/>
    </source>
</evidence>
<dbReference type="EMBL" id="CAJNRD030001124">
    <property type="protein sequence ID" value="CAG5109300.1"/>
    <property type="molecule type" value="Genomic_DNA"/>
</dbReference>
<name>A0A8J2HP22_COTCN</name>
<sequence>MEGTQYESNMGLLSTDVAHHSILNSEVSEPIAVFFDLETSRFSKQSDILQIAAQYNKSKFSVYVNPIQKIAAQASETNDLTNIRGELMVNGN</sequence>
<dbReference type="AlphaFoldDB" id="A0A8J2HP22"/>
<dbReference type="GO" id="GO:0003676">
    <property type="term" value="F:nucleic acid binding"/>
    <property type="evidence" value="ECO:0007669"/>
    <property type="project" value="InterPro"/>
</dbReference>
<dbReference type="Gene3D" id="3.30.420.10">
    <property type="entry name" value="Ribonuclease H-like superfamily/Ribonuclease H"/>
    <property type="match status" value="1"/>
</dbReference>
<dbReference type="InterPro" id="IPR036397">
    <property type="entry name" value="RNaseH_sf"/>
</dbReference>
<accession>A0A8J2HP22</accession>
<protein>
    <submittedName>
        <fullName evidence="1">Uncharacterized protein</fullName>
    </submittedName>
</protein>
<gene>
    <name evidence="1" type="ORF">HICCMSTLAB_LOCUS13936</name>
</gene>
<organism evidence="1 2">
    <name type="scientific">Cotesia congregata</name>
    <name type="common">Parasitoid wasp</name>
    <name type="synonym">Apanteles congregatus</name>
    <dbReference type="NCBI Taxonomy" id="51543"/>
    <lineage>
        <taxon>Eukaryota</taxon>
        <taxon>Metazoa</taxon>
        <taxon>Ecdysozoa</taxon>
        <taxon>Arthropoda</taxon>
        <taxon>Hexapoda</taxon>
        <taxon>Insecta</taxon>
        <taxon>Pterygota</taxon>
        <taxon>Neoptera</taxon>
        <taxon>Endopterygota</taxon>
        <taxon>Hymenoptera</taxon>
        <taxon>Apocrita</taxon>
        <taxon>Ichneumonoidea</taxon>
        <taxon>Braconidae</taxon>
        <taxon>Microgastrinae</taxon>
        <taxon>Cotesia</taxon>
    </lineage>
</organism>
<evidence type="ECO:0000313" key="2">
    <source>
        <dbReference type="Proteomes" id="UP000786811"/>
    </source>
</evidence>
<proteinExistence type="predicted"/>
<dbReference type="OrthoDB" id="7692185at2759"/>
<comment type="caution">
    <text evidence="1">The sequence shown here is derived from an EMBL/GenBank/DDBJ whole genome shotgun (WGS) entry which is preliminary data.</text>
</comment>
<reference evidence="1" key="1">
    <citation type="submission" date="2021-04" db="EMBL/GenBank/DDBJ databases">
        <authorList>
            <person name="Chebbi M.A.C M."/>
        </authorList>
    </citation>
    <scope>NUCLEOTIDE SEQUENCE</scope>
</reference>